<organism evidence="1 2">
    <name type="scientific">Microseira wollei NIES-4236</name>
    <dbReference type="NCBI Taxonomy" id="2530354"/>
    <lineage>
        <taxon>Bacteria</taxon>
        <taxon>Bacillati</taxon>
        <taxon>Cyanobacteriota</taxon>
        <taxon>Cyanophyceae</taxon>
        <taxon>Oscillatoriophycideae</taxon>
        <taxon>Aerosakkonematales</taxon>
        <taxon>Aerosakkonemataceae</taxon>
        <taxon>Microseira</taxon>
    </lineage>
</organism>
<accession>A0AAV3XDW8</accession>
<evidence type="ECO:0000313" key="2">
    <source>
        <dbReference type="Proteomes" id="UP001050975"/>
    </source>
</evidence>
<protein>
    <submittedName>
        <fullName evidence="1">Uncharacterized protein</fullName>
    </submittedName>
</protein>
<evidence type="ECO:0000313" key="1">
    <source>
        <dbReference type="EMBL" id="GET37602.1"/>
    </source>
</evidence>
<keyword evidence="2" id="KW-1185">Reference proteome</keyword>
<reference evidence="1" key="1">
    <citation type="submission" date="2019-10" db="EMBL/GenBank/DDBJ databases">
        <title>Draft genome sequece of Microseira wollei NIES-4236.</title>
        <authorList>
            <person name="Yamaguchi H."/>
            <person name="Suzuki S."/>
            <person name="Kawachi M."/>
        </authorList>
    </citation>
    <scope>NUCLEOTIDE SEQUENCE</scope>
    <source>
        <strain evidence="1">NIES-4236</strain>
    </source>
</reference>
<sequence>MRKRQQKWQPLSHSCAKRLYQYEFAIGCTADGHHRCHQILGTETDVSKILVNQRAIARPPMRYASGTLARSHNSPIQVNLDVGMGILLACMDTIAPTNFPF</sequence>
<dbReference type="EMBL" id="BLAY01000031">
    <property type="protein sequence ID" value="GET37602.1"/>
    <property type="molecule type" value="Genomic_DNA"/>
</dbReference>
<gene>
    <name evidence="1" type="ORF">MiSe_23560</name>
</gene>
<comment type="caution">
    <text evidence="1">The sequence shown here is derived from an EMBL/GenBank/DDBJ whole genome shotgun (WGS) entry which is preliminary data.</text>
</comment>
<dbReference type="AlphaFoldDB" id="A0AAV3XDW8"/>
<dbReference type="Proteomes" id="UP001050975">
    <property type="component" value="Unassembled WGS sequence"/>
</dbReference>
<name>A0AAV3XDW8_9CYAN</name>
<proteinExistence type="predicted"/>